<gene>
    <name evidence="5" type="primary">Serpinf2</name>
</gene>
<evidence type="ECO:0000313" key="5">
    <source>
        <dbReference type="RefSeq" id="XP_040605081.1"/>
    </source>
</evidence>
<dbReference type="InterPro" id="IPR023795">
    <property type="entry name" value="Serpin_CS"/>
</dbReference>
<dbReference type="InterPro" id="IPR023796">
    <property type="entry name" value="Serpin_dom"/>
</dbReference>
<accession>A0ABM2XU20</accession>
<evidence type="ECO:0000256" key="1">
    <source>
        <dbReference type="RuleBase" id="RU000411"/>
    </source>
</evidence>
<proteinExistence type="inferred from homology"/>
<dbReference type="GeneID" id="101840619"/>
<dbReference type="Proteomes" id="UP000886700">
    <property type="component" value="Unplaced"/>
</dbReference>
<dbReference type="InterPro" id="IPR000215">
    <property type="entry name" value="Serpin_fam"/>
</dbReference>
<comment type="similarity">
    <text evidence="1">Belongs to the serpin family.</text>
</comment>
<feature type="region of interest" description="Disordered" evidence="2">
    <location>
        <begin position="92"/>
        <end position="129"/>
    </location>
</feature>
<reference evidence="5" key="1">
    <citation type="submission" date="2025-08" db="UniProtKB">
        <authorList>
            <consortium name="RefSeq"/>
        </authorList>
    </citation>
    <scope>IDENTIFICATION</scope>
    <source>
        <tissue evidence="5">Liver</tissue>
    </source>
</reference>
<dbReference type="PROSITE" id="PS00284">
    <property type="entry name" value="SERPIN"/>
    <property type="match status" value="1"/>
</dbReference>
<dbReference type="InterPro" id="IPR033833">
    <property type="entry name" value="Alpha2AP_serpin_dom"/>
</dbReference>
<dbReference type="CDD" id="cd02053">
    <property type="entry name" value="serpinF2_A2AP"/>
    <property type="match status" value="1"/>
</dbReference>
<dbReference type="SMART" id="SM00093">
    <property type="entry name" value="SERPIN"/>
    <property type="match status" value="1"/>
</dbReference>
<feature type="compositionally biased region" description="Polar residues" evidence="2">
    <location>
        <begin position="525"/>
        <end position="540"/>
    </location>
</feature>
<dbReference type="InterPro" id="IPR042178">
    <property type="entry name" value="Serpin_sf_1"/>
</dbReference>
<organism evidence="4 5">
    <name type="scientific">Mesocricetus auratus</name>
    <name type="common">Golden hamster</name>
    <dbReference type="NCBI Taxonomy" id="10036"/>
    <lineage>
        <taxon>Eukaryota</taxon>
        <taxon>Metazoa</taxon>
        <taxon>Chordata</taxon>
        <taxon>Craniata</taxon>
        <taxon>Vertebrata</taxon>
        <taxon>Euteleostomi</taxon>
        <taxon>Mammalia</taxon>
        <taxon>Eutheria</taxon>
        <taxon>Euarchontoglires</taxon>
        <taxon>Glires</taxon>
        <taxon>Rodentia</taxon>
        <taxon>Myomorpha</taxon>
        <taxon>Muroidea</taxon>
        <taxon>Cricetidae</taxon>
        <taxon>Cricetinae</taxon>
        <taxon>Mesocricetus</taxon>
    </lineage>
</organism>
<feature type="region of interest" description="Disordered" evidence="2">
    <location>
        <begin position="525"/>
        <end position="580"/>
    </location>
</feature>
<evidence type="ECO:0000313" key="4">
    <source>
        <dbReference type="Proteomes" id="UP000886700"/>
    </source>
</evidence>
<dbReference type="RefSeq" id="XP_040605081.1">
    <property type="nucleotide sequence ID" value="XM_040749147.1"/>
</dbReference>
<evidence type="ECO:0000256" key="2">
    <source>
        <dbReference type="SAM" id="MobiDB-lite"/>
    </source>
</evidence>
<feature type="compositionally biased region" description="Basic and acidic residues" evidence="2">
    <location>
        <begin position="547"/>
        <end position="559"/>
    </location>
</feature>
<dbReference type="InterPro" id="IPR042185">
    <property type="entry name" value="Serpin_sf_2"/>
</dbReference>
<dbReference type="PANTHER" id="PTHR11461">
    <property type="entry name" value="SERINE PROTEASE INHIBITOR, SERPIN"/>
    <property type="match status" value="1"/>
</dbReference>
<dbReference type="PANTHER" id="PTHR11461:SF20">
    <property type="entry name" value="ALPHA-2-ANTIPLASMIN"/>
    <property type="match status" value="1"/>
</dbReference>
<protein>
    <submittedName>
        <fullName evidence="5">Alpha-2-antiplasmin isoform X1</fullName>
    </submittedName>
</protein>
<dbReference type="Gene3D" id="2.30.39.10">
    <property type="entry name" value="Alpha-1-antitrypsin, domain 1"/>
    <property type="match status" value="1"/>
</dbReference>
<sequence>MGIPPLRMRTTANTLGCGSKFYVLMGSGSPRVAVRCLVFEWEVETNLPCSGYRNMALLWGLLVLCLSCLQSPCSMFSPVSAMDLPSQQVLGGLEQKSPKVSPMSRAKQGPMERAISPPTSSFPKPTSEQAQQKLPPLALLKLGNQDLSGHDIQERSPGDCKSTPTAEETRRLARAMMAFTADLFSLVAQTSTSSNLVLSPLSVALALSHLALGARNQTLQSLQQALHVNTGPCLPHLLSHLCQNLGPETIRLAARIYLQKEFPIKEDFLEQSERLFGAKPVKLTGKQEEDLTNINQWVKEATEGKIEDFLSELPDNTVLLLLNAIHFHGFWRTKFDPSLTQKDSFHLNERFTVPVDMMQAQSYPLRWFLLEQPETQVAHFPFKNNMSFVVMMPTHFDWNVSQVLVNLSLDTLYHPSLREKPTNVWLPKLHLKQQLDLVATLSQLGLQELFQGPDLRGISDQSLVVSSVQHQSTMELSEAGVEAAAATSTAMNRMSISSFAVNRPFIFFIMEDTLGMPLFVGSVRNPNPGAQPQLQEQQDSPDNRVFPNEKADFHGDKTFGPDLKLAPPLEEDYPQFSTPK</sequence>
<dbReference type="Pfam" id="PF00079">
    <property type="entry name" value="Serpin"/>
    <property type="match status" value="1"/>
</dbReference>
<feature type="compositionally biased region" description="Low complexity" evidence="2">
    <location>
        <begin position="116"/>
        <end position="129"/>
    </location>
</feature>
<dbReference type="InterPro" id="IPR036186">
    <property type="entry name" value="Serpin_sf"/>
</dbReference>
<feature type="domain" description="Serpin" evidence="3">
    <location>
        <begin position="181"/>
        <end position="526"/>
    </location>
</feature>
<dbReference type="SUPFAM" id="SSF56574">
    <property type="entry name" value="Serpins"/>
    <property type="match status" value="1"/>
</dbReference>
<evidence type="ECO:0000259" key="3">
    <source>
        <dbReference type="SMART" id="SM00093"/>
    </source>
</evidence>
<name>A0ABM2XU20_MESAU</name>
<keyword evidence="4" id="KW-1185">Reference proteome</keyword>
<dbReference type="Gene3D" id="3.30.497.10">
    <property type="entry name" value="Antithrombin, subunit I, domain 2"/>
    <property type="match status" value="1"/>
</dbReference>